<name>A0ABP1C634_9GAMM</name>
<sequence length="187" mass="20264">MRAHREVAAPAPSRGQQGPLADQFFYFFLRLRKGEIRRMVQRIQALYPGESPAQLARRLINAQSALSFLGGAILHLPHLFPTVGTVWKFAGFVGGTSLLTRMHLYLILEIALLYGHDIDDQARVPEMLAVVAATGLSAATPFMVSALEWNPSAAIPASALTASAVTRLIGEAAIRMYEQAALEPALA</sequence>
<evidence type="ECO:0000313" key="1">
    <source>
        <dbReference type="EMBL" id="CAL1239678.1"/>
    </source>
</evidence>
<accession>A0ABP1C634</accession>
<proteinExistence type="predicted"/>
<dbReference type="Proteomes" id="UP001497493">
    <property type="component" value="Chromosome"/>
</dbReference>
<keyword evidence="2" id="KW-1185">Reference proteome</keyword>
<organism evidence="1 2">
    <name type="scientific">Candidatus Methylocalor cossyra</name>
    <dbReference type="NCBI Taxonomy" id="3108543"/>
    <lineage>
        <taxon>Bacteria</taxon>
        <taxon>Pseudomonadati</taxon>
        <taxon>Pseudomonadota</taxon>
        <taxon>Gammaproteobacteria</taxon>
        <taxon>Methylococcales</taxon>
        <taxon>Methylococcaceae</taxon>
        <taxon>Candidatus Methylocalor</taxon>
    </lineage>
</organism>
<reference evidence="1 2" key="1">
    <citation type="submission" date="2024-04" db="EMBL/GenBank/DDBJ databases">
        <authorList>
            <person name="Cremers G."/>
        </authorList>
    </citation>
    <scope>NUCLEOTIDE SEQUENCE [LARGE SCALE GENOMIC DNA]</scope>
    <source>
        <strain evidence="1">MeCH1-AG</strain>
    </source>
</reference>
<protein>
    <submittedName>
        <fullName evidence="1">Uncharacterized protein</fullName>
    </submittedName>
</protein>
<gene>
    <name evidence="1" type="ORF">MECH1_V1_0902</name>
</gene>
<dbReference type="EMBL" id="OZ026884">
    <property type="protein sequence ID" value="CAL1239678.1"/>
    <property type="molecule type" value="Genomic_DNA"/>
</dbReference>
<evidence type="ECO:0000313" key="2">
    <source>
        <dbReference type="Proteomes" id="UP001497493"/>
    </source>
</evidence>